<accession>A0A4R4W0A4</accession>
<evidence type="ECO:0000259" key="3">
    <source>
        <dbReference type="Pfam" id="PF21537"/>
    </source>
</evidence>
<dbReference type="Proteomes" id="UP000295258">
    <property type="component" value="Unassembled WGS sequence"/>
</dbReference>
<keyword evidence="2" id="KW-0812">Transmembrane</keyword>
<feature type="compositionally biased region" description="Basic and acidic residues" evidence="1">
    <location>
        <begin position="51"/>
        <end position="61"/>
    </location>
</feature>
<organism evidence="4 5">
    <name type="scientific">Nonomuraea deserti</name>
    <dbReference type="NCBI Taxonomy" id="1848322"/>
    <lineage>
        <taxon>Bacteria</taxon>
        <taxon>Bacillati</taxon>
        <taxon>Actinomycetota</taxon>
        <taxon>Actinomycetes</taxon>
        <taxon>Streptosporangiales</taxon>
        <taxon>Streptosporangiaceae</taxon>
        <taxon>Nonomuraea</taxon>
    </lineage>
</organism>
<keyword evidence="5" id="KW-1185">Reference proteome</keyword>
<feature type="transmembrane region" description="Helical" evidence="2">
    <location>
        <begin position="103"/>
        <end position="123"/>
    </location>
</feature>
<protein>
    <submittedName>
        <fullName evidence="4">TIGR03943 family protein</fullName>
    </submittedName>
</protein>
<keyword evidence="2" id="KW-1133">Transmembrane helix</keyword>
<evidence type="ECO:0000256" key="1">
    <source>
        <dbReference type="SAM" id="MobiDB-lite"/>
    </source>
</evidence>
<evidence type="ECO:0000256" key="2">
    <source>
        <dbReference type="SAM" id="Phobius"/>
    </source>
</evidence>
<feature type="compositionally biased region" description="Basic and acidic residues" evidence="1">
    <location>
        <begin position="81"/>
        <end position="91"/>
    </location>
</feature>
<gene>
    <name evidence="4" type="ORF">E1292_15425</name>
</gene>
<dbReference type="EMBL" id="SMKO01000033">
    <property type="protein sequence ID" value="TDD06280.1"/>
    <property type="molecule type" value="Genomic_DNA"/>
</dbReference>
<evidence type="ECO:0000313" key="4">
    <source>
        <dbReference type="EMBL" id="TDD06280.1"/>
    </source>
</evidence>
<sequence length="324" mass="33455">MADRGGRGAGGVRAGAGLAGGAAVDLLGGRRLRGGFPHGVLPHGQAGLPRGRPDGGPEAHRPAGGHLRPRLRPAIRATHAGPRDRSQLRRGVDTAVSRQTQGAVLLVLGATLLSISAFSTTYLNYVRPGFRPLIVGAGAVLAALGLLSVVADMLGRPRAHDHGSRVAWLLAAPVFALVLVAPPALGAFAARRDDGSPARSRTAAHDALARSGVTELTLGEFIGRAYAPSSPTLAGRKVRLIGFAVPGEGGRGWYLTRMQVRCCAADALALEVAVHGAPAPAEDSWVAVTGTWVPWPDGVPDEYAVPDLTATEVSGIEQPTEPYE</sequence>
<evidence type="ECO:0000313" key="5">
    <source>
        <dbReference type="Proteomes" id="UP000295258"/>
    </source>
</evidence>
<dbReference type="Pfam" id="PF21537">
    <property type="entry name" value="DUF1980_C"/>
    <property type="match status" value="1"/>
</dbReference>
<proteinExistence type="predicted"/>
<dbReference type="AlphaFoldDB" id="A0A4R4W0A4"/>
<comment type="caution">
    <text evidence="4">The sequence shown here is derived from an EMBL/GenBank/DDBJ whole genome shotgun (WGS) entry which is preliminary data.</text>
</comment>
<dbReference type="InterPro" id="IPR015402">
    <property type="entry name" value="DUF1980"/>
</dbReference>
<keyword evidence="2" id="KW-0472">Membrane</keyword>
<reference evidence="4 5" key="1">
    <citation type="submission" date="2019-03" db="EMBL/GenBank/DDBJ databases">
        <title>Draft genome sequences of novel Actinobacteria.</title>
        <authorList>
            <person name="Sahin N."/>
            <person name="Ay H."/>
            <person name="Saygin H."/>
        </authorList>
    </citation>
    <scope>NUCLEOTIDE SEQUENCE [LARGE SCALE GENOMIC DNA]</scope>
    <source>
        <strain evidence="4 5">KC310</strain>
    </source>
</reference>
<feature type="region of interest" description="Disordered" evidence="1">
    <location>
        <begin position="38"/>
        <end position="91"/>
    </location>
</feature>
<name>A0A4R4W0A4_9ACTN</name>
<feature type="transmembrane region" description="Helical" evidence="2">
    <location>
        <begin position="166"/>
        <end position="190"/>
    </location>
</feature>
<dbReference type="NCBIfam" id="TIGR03943">
    <property type="entry name" value="TIGR03943 family putative permease subunit"/>
    <property type="match status" value="1"/>
</dbReference>
<feature type="domain" description="DUF1980" evidence="3">
    <location>
        <begin position="234"/>
        <end position="323"/>
    </location>
</feature>
<feature type="transmembrane region" description="Helical" evidence="2">
    <location>
        <begin position="129"/>
        <end position="154"/>
    </location>
</feature>
<dbReference type="InterPro" id="IPR048447">
    <property type="entry name" value="DUF1980_C"/>
</dbReference>